<reference evidence="2 5" key="2">
    <citation type="submission" date="2020-08" db="EMBL/GenBank/DDBJ databases">
        <title>Genomic Encyclopedia of Type Strains, Phase IV (KMG-IV): sequencing the most valuable type-strain genomes for metagenomic binning, comparative biology and taxonomic classification.</title>
        <authorList>
            <person name="Goeker M."/>
        </authorList>
    </citation>
    <scope>NUCLEOTIDE SEQUENCE [LARGE SCALE GENOMIC DNA]</scope>
    <source>
        <strain evidence="2 5">DSM 17245</strain>
    </source>
</reference>
<dbReference type="InterPro" id="IPR037207">
    <property type="entry name" value="Nuop51_4Fe4S-bd_sf"/>
</dbReference>
<reference evidence="3" key="1">
    <citation type="submission" date="2020-04" db="EMBL/GenBank/DDBJ databases">
        <title>Deep metagenomics examines the oral microbiome during advanced dental caries in children, revealing novel taxa and co-occurrences with host molecules.</title>
        <authorList>
            <person name="Baker J.L."/>
            <person name="Morton J.T."/>
            <person name="Dinis M."/>
            <person name="Alvarez R."/>
            <person name="Tran N.C."/>
            <person name="Knight R."/>
            <person name="Edlund A."/>
        </authorList>
    </citation>
    <scope>NUCLEOTIDE SEQUENCE</scope>
    <source>
        <strain evidence="3">JCVI_38_bin.19</strain>
        <strain evidence="4">JCVI_48_bin.5</strain>
    </source>
</reference>
<dbReference type="SUPFAM" id="SSF46548">
    <property type="entry name" value="alpha-helical ferredoxin"/>
    <property type="match status" value="2"/>
</dbReference>
<dbReference type="EMBL" id="JABZRB010000176">
    <property type="protein sequence ID" value="MBF1305471.1"/>
    <property type="molecule type" value="Genomic_DNA"/>
</dbReference>
<name>A0A7W9SFQ1_9FIRM</name>
<proteinExistence type="predicted"/>
<dbReference type="PRINTS" id="PR00419">
    <property type="entry name" value="ADXRDTASE"/>
</dbReference>
<evidence type="ECO:0000313" key="2">
    <source>
        <dbReference type="EMBL" id="MBB6041339.1"/>
    </source>
</evidence>
<dbReference type="SUPFAM" id="SSF51971">
    <property type="entry name" value="Nucleotide-binding domain"/>
    <property type="match status" value="2"/>
</dbReference>
<dbReference type="Pfam" id="PF10589">
    <property type="entry name" value="NADH_4Fe-4S"/>
    <property type="match status" value="1"/>
</dbReference>
<dbReference type="NCBIfam" id="NF009410">
    <property type="entry name" value="PRK12771.1"/>
    <property type="match status" value="1"/>
</dbReference>
<comment type="caution">
    <text evidence="2">The sequence shown here is derived from an EMBL/GenBank/DDBJ whole genome shotgun (WGS) entry which is preliminary data.</text>
</comment>
<dbReference type="EMBL" id="JABZRA010000063">
    <property type="protein sequence ID" value="MBF1272847.1"/>
    <property type="molecule type" value="Genomic_DNA"/>
</dbReference>
<evidence type="ECO:0000313" key="4">
    <source>
        <dbReference type="EMBL" id="MBF1305471.1"/>
    </source>
</evidence>
<evidence type="ECO:0000313" key="3">
    <source>
        <dbReference type="EMBL" id="MBF1272847.1"/>
    </source>
</evidence>
<protein>
    <submittedName>
        <fullName evidence="3">FAD-dependent oxidoreductase</fullName>
    </submittedName>
    <submittedName>
        <fullName evidence="2">NADPH-dependent glutamate synthase beta subunit-like oxidoreductase</fullName>
    </submittedName>
</protein>
<evidence type="ECO:0000313" key="5">
    <source>
        <dbReference type="Proteomes" id="UP000522163"/>
    </source>
</evidence>
<dbReference type="PANTHER" id="PTHR42783">
    <property type="entry name" value="GLUTAMATE SYNTHASE [NADPH] SMALL CHAIN"/>
    <property type="match status" value="1"/>
</dbReference>
<gene>
    <name evidence="2" type="ORF">HNQ46_001319</name>
    <name evidence="3" type="ORF">HXM90_05430</name>
    <name evidence="4" type="ORF">HXM91_06425</name>
</gene>
<dbReference type="GO" id="GO:0051539">
    <property type="term" value="F:4 iron, 4 sulfur cluster binding"/>
    <property type="evidence" value="ECO:0007669"/>
    <property type="project" value="InterPro"/>
</dbReference>
<dbReference type="Proteomes" id="UP000780721">
    <property type="component" value="Unassembled WGS sequence"/>
</dbReference>
<dbReference type="PANTHER" id="PTHR42783:SF3">
    <property type="entry name" value="GLUTAMATE SYNTHASE [NADPH] SMALL CHAIN-RELATED"/>
    <property type="match status" value="1"/>
</dbReference>
<dbReference type="InterPro" id="IPR009051">
    <property type="entry name" value="Helical_ferredxn"/>
</dbReference>
<dbReference type="EMBL" id="JACHHH010000006">
    <property type="protein sequence ID" value="MBB6041339.1"/>
    <property type="molecule type" value="Genomic_DNA"/>
</dbReference>
<dbReference type="GO" id="GO:0016491">
    <property type="term" value="F:oxidoreductase activity"/>
    <property type="evidence" value="ECO:0007669"/>
    <property type="project" value="InterPro"/>
</dbReference>
<dbReference type="GeneID" id="85014859"/>
<dbReference type="Gene3D" id="3.50.50.60">
    <property type="entry name" value="FAD/NAD(P)-binding domain"/>
    <property type="match status" value="2"/>
</dbReference>
<dbReference type="AlphaFoldDB" id="A0A7W9SFQ1"/>
<accession>A0A7W9SFQ1</accession>
<sequence>MSRLIIVTENEAQKTVEGLYRDIERRIQASQPGLCPVDLAEAFVHVCHSQSCGKCTPCRVGLGQLEGLIESVLDGSADMDTLKTIEKTAEGIYNSADCAIGFEAAKMVLRGIRGFYEDYAEHVQHGRCFAKLSQPVPCVSLCPAHVDVPGYVSLIHEGRYGDAVQLIRKDNPFPAACGLICEHPCELRCRRTMVDKAINIRGLKRYAVEHEGEIPAPKIMDKTGKKIAIVGGGPSGLSAAYYLSIMGHDVMVYEQRKQLGGMLRYGIPAYRLPREILDHEIDGLKKAGFQVKTDVSIGHDISLKDLRKQYDAVYVSIGAHTDKKLGIPGEDAQGVISAVEMLRNIGDDDYPDFSGLNVIVVGGGNVAMDVARSAIRLGAKTVKIAYRRRRVDMTALPEEVEGAIADGCDIVELHSPVRIEKDENGHCKGLVLKPQIIGGVRYGRPSPKDSQAPEVELKADLVLVAIGQGIDFRKFEEYQEIPIESGRINALDTSALKDVDGIFAGGDCVTGPATVIRAIAAGKTAAANIDEYLGYCHEITSEIELPPVRFDDNAPTGRVNMKERPADERVKDFKLMEYGMTDEEACQESGRCLHCDHFGYGIFKGGRECKW</sequence>
<dbReference type="SMART" id="SM00928">
    <property type="entry name" value="NADH_4Fe-4S"/>
    <property type="match status" value="1"/>
</dbReference>
<dbReference type="Proteomes" id="UP000775770">
    <property type="component" value="Unassembled WGS sequence"/>
</dbReference>
<organism evidence="2 5">
    <name type="scientific">Oribacterium sinus</name>
    <dbReference type="NCBI Taxonomy" id="237576"/>
    <lineage>
        <taxon>Bacteria</taxon>
        <taxon>Bacillati</taxon>
        <taxon>Bacillota</taxon>
        <taxon>Clostridia</taxon>
        <taxon>Lachnospirales</taxon>
        <taxon>Lachnospiraceae</taxon>
        <taxon>Oribacterium</taxon>
    </lineage>
</organism>
<evidence type="ECO:0000259" key="1">
    <source>
        <dbReference type="SMART" id="SM00928"/>
    </source>
</evidence>
<dbReference type="InterPro" id="IPR019575">
    <property type="entry name" value="Nuop51_4Fe4S-bd"/>
</dbReference>
<dbReference type="RefSeq" id="WP_183683976.1">
    <property type="nucleotide sequence ID" value="NZ_CAUQUA010000003.1"/>
</dbReference>
<dbReference type="SUPFAM" id="SSF140490">
    <property type="entry name" value="Nqo1C-terminal domain-like"/>
    <property type="match status" value="1"/>
</dbReference>
<dbReference type="Pfam" id="PF07992">
    <property type="entry name" value="Pyr_redox_2"/>
    <property type="match status" value="1"/>
</dbReference>
<dbReference type="InterPro" id="IPR023753">
    <property type="entry name" value="FAD/NAD-binding_dom"/>
</dbReference>
<feature type="domain" description="NADH-ubiquinone oxidoreductase 51kDa subunit iron-sulphur binding" evidence="1">
    <location>
        <begin position="37"/>
        <end position="82"/>
    </location>
</feature>
<dbReference type="InterPro" id="IPR028261">
    <property type="entry name" value="DPD_II"/>
</dbReference>
<dbReference type="Proteomes" id="UP000522163">
    <property type="component" value="Unassembled WGS sequence"/>
</dbReference>
<dbReference type="InterPro" id="IPR036188">
    <property type="entry name" value="FAD/NAD-bd_sf"/>
</dbReference>
<dbReference type="Pfam" id="PF14691">
    <property type="entry name" value="Fer4_20"/>
    <property type="match status" value="1"/>
</dbReference>
<dbReference type="Gene3D" id="1.10.1060.10">
    <property type="entry name" value="Alpha-helical ferredoxin"/>
    <property type="match status" value="1"/>
</dbReference>